<comment type="caution">
    <text evidence="3">The sequence shown here is derived from an EMBL/GenBank/DDBJ whole genome shotgun (WGS) entry which is preliminary data.</text>
</comment>
<dbReference type="Proteomes" id="UP000681967">
    <property type="component" value="Unassembled WGS sequence"/>
</dbReference>
<evidence type="ECO:0000256" key="1">
    <source>
        <dbReference type="SAM" id="MobiDB-lite"/>
    </source>
</evidence>
<proteinExistence type="predicted"/>
<keyword evidence="2" id="KW-1133">Transmembrane helix</keyword>
<name>A0A8S2JUL1_9BILA</name>
<feature type="non-terminal residue" evidence="3">
    <location>
        <position position="1"/>
    </location>
</feature>
<keyword evidence="2" id="KW-0472">Membrane</keyword>
<dbReference type="EMBL" id="CAJOBJ010000489">
    <property type="protein sequence ID" value="CAF3825915.1"/>
    <property type="molecule type" value="Genomic_DNA"/>
</dbReference>
<feature type="region of interest" description="Disordered" evidence="1">
    <location>
        <begin position="1"/>
        <end position="36"/>
    </location>
</feature>
<feature type="compositionally biased region" description="Polar residues" evidence="1">
    <location>
        <begin position="1"/>
        <end position="13"/>
    </location>
</feature>
<organism evidence="3 5">
    <name type="scientific">Rotaria magnacalcarata</name>
    <dbReference type="NCBI Taxonomy" id="392030"/>
    <lineage>
        <taxon>Eukaryota</taxon>
        <taxon>Metazoa</taxon>
        <taxon>Spiralia</taxon>
        <taxon>Gnathifera</taxon>
        <taxon>Rotifera</taxon>
        <taxon>Eurotatoria</taxon>
        <taxon>Bdelloidea</taxon>
        <taxon>Philodinida</taxon>
        <taxon>Philodinidae</taxon>
        <taxon>Rotaria</taxon>
    </lineage>
</organism>
<feature type="compositionally biased region" description="Acidic residues" evidence="1">
    <location>
        <begin position="97"/>
        <end position="124"/>
    </location>
</feature>
<evidence type="ECO:0000313" key="5">
    <source>
        <dbReference type="Proteomes" id="UP000681720"/>
    </source>
</evidence>
<dbReference type="InterPro" id="IPR012337">
    <property type="entry name" value="RNaseH-like_sf"/>
</dbReference>
<feature type="compositionally biased region" description="Basic and acidic residues" evidence="1">
    <location>
        <begin position="125"/>
        <end position="135"/>
    </location>
</feature>
<feature type="compositionally biased region" description="Low complexity" evidence="1">
    <location>
        <begin position="14"/>
        <end position="25"/>
    </location>
</feature>
<protein>
    <submittedName>
        <fullName evidence="3">Uncharacterized protein</fullName>
    </submittedName>
</protein>
<keyword evidence="2" id="KW-0812">Transmembrane</keyword>
<dbReference type="SUPFAM" id="SSF53098">
    <property type="entry name" value="Ribonuclease H-like"/>
    <property type="match status" value="1"/>
</dbReference>
<feature type="region of interest" description="Disordered" evidence="1">
    <location>
        <begin position="88"/>
        <end position="168"/>
    </location>
</feature>
<reference evidence="3" key="1">
    <citation type="submission" date="2021-02" db="EMBL/GenBank/DDBJ databases">
        <authorList>
            <person name="Nowell W R."/>
        </authorList>
    </citation>
    <scope>NUCLEOTIDE SEQUENCE</scope>
</reference>
<feature type="compositionally biased region" description="Acidic residues" evidence="1">
    <location>
        <begin position="144"/>
        <end position="160"/>
    </location>
</feature>
<evidence type="ECO:0000313" key="4">
    <source>
        <dbReference type="EMBL" id="CAF4111485.1"/>
    </source>
</evidence>
<evidence type="ECO:0000256" key="2">
    <source>
        <dbReference type="SAM" id="Phobius"/>
    </source>
</evidence>
<sequence>LTQQELSRSVELTSNRPISSSSANSQLDEVDDASPTSMATSHTAFQIVVNQSMQANKRRLASHSFNVGVIFDVFLLFIAYFKFKSSSNTTHPKQTDSDNDDDDDEAISVDDNEEVHDDDYDSDISDQHNFPKDDSTSYILSDENTSDSSDDNEVEDDDEALLPLNGSKQRRNNEETMIGITANPSDLSSIVYNLLQRVRKLIKFIRKSSVLDRYIFEFRNQIRLKSIEIIRSAHEQSVKSVKLNNAVLEFRIRWNTTYIMISRFIALSSIITDITLLSSIEIVSPGLKIFLTTIKDDQPLENPLQQLLLAKFSYYFEQEISWEQKRATLIAAFLDPTSYRYLTDENISEAERTLLSEFDVTQSFDRLQIDTSVTTTLSISTSTPLGHQRIQNRTTRQEKSTLDEFFACAKCFQHPM</sequence>
<evidence type="ECO:0000313" key="3">
    <source>
        <dbReference type="EMBL" id="CAF3825915.1"/>
    </source>
</evidence>
<accession>A0A8S2JUL1</accession>
<dbReference type="EMBL" id="CAJOBH010008379">
    <property type="protein sequence ID" value="CAF4111485.1"/>
    <property type="molecule type" value="Genomic_DNA"/>
</dbReference>
<dbReference type="AlphaFoldDB" id="A0A8S2JUL1"/>
<gene>
    <name evidence="4" type="ORF">BYL167_LOCUS19615</name>
    <name evidence="3" type="ORF">GIL414_LOCUS2503</name>
</gene>
<dbReference type="Proteomes" id="UP000681720">
    <property type="component" value="Unassembled WGS sequence"/>
</dbReference>
<feature type="transmembrane region" description="Helical" evidence="2">
    <location>
        <begin position="60"/>
        <end position="81"/>
    </location>
</feature>